<accession>A0A347WK65</accession>
<dbReference type="Pfam" id="PF00575">
    <property type="entry name" value="S1"/>
    <property type="match status" value="1"/>
</dbReference>
<evidence type="ECO:0000256" key="4">
    <source>
        <dbReference type="ARBA" id="ARBA00022884"/>
    </source>
</evidence>
<dbReference type="EMBL" id="CP023434">
    <property type="protein sequence ID" value="AXY25472.1"/>
    <property type="molecule type" value="Genomic_DNA"/>
</dbReference>
<evidence type="ECO:0000313" key="11">
    <source>
        <dbReference type="Proteomes" id="UP000263232"/>
    </source>
</evidence>
<keyword evidence="3 7" id="KW-0889">Transcription antitermination</keyword>
<keyword evidence="11" id="KW-1185">Reference proteome</keyword>
<dbReference type="PANTHER" id="PTHR22648:SF0">
    <property type="entry name" value="TRANSCRIPTION TERMINATION_ANTITERMINATION PROTEIN NUSA"/>
    <property type="match status" value="1"/>
</dbReference>
<comment type="function">
    <text evidence="7">Participates in both transcription termination and antitermination.</text>
</comment>
<reference evidence="10 11" key="1">
    <citation type="submission" date="2017-09" db="EMBL/GenBank/DDBJ databases">
        <title>Complete genome sequence of Oxytococcus suis strain ZY16052.</title>
        <authorList>
            <person name="Li F."/>
        </authorList>
    </citation>
    <scope>NUCLEOTIDE SEQUENCE [LARGE SCALE GENOMIC DNA]</scope>
    <source>
        <strain evidence="10 11">ZY16052</strain>
    </source>
</reference>
<dbReference type="InterPro" id="IPR003029">
    <property type="entry name" value="S1_domain"/>
</dbReference>
<dbReference type="PANTHER" id="PTHR22648">
    <property type="entry name" value="TRANSCRIPTION TERMINATION FACTOR NUSA"/>
    <property type="match status" value="1"/>
</dbReference>
<dbReference type="PROSITE" id="PS50126">
    <property type="entry name" value="S1"/>
    <property type="match status" value="1"/>
</dbReference>
<keyword evidence="2 7" id="KW-0963">Cytoplasm</keyword>
<dbReference type="SUPFAM" id="SSF50249">
    <property type="entry name" value="Nucleic acid-binding proteins"/>
    <property type="match status" value="1"/>
</dbReference>
<dbReference type="SUPFAM" id="SSF69705">
    <property type="entry name" value="Transcription factor NusA, N-terminal domain"/>
    <property type="match status" value="1"/>
</dbReference>
<keyword evidence="8" id="KW-0175">Coiled coil</keyword>
<evidence type="ECO:0000256" key="1">
    <source>
        <dbReference type="ARBA" id="ARBA00022472"/>
    </source>
</evidence>
<dbReference type="InterPro" id="IPR012340">
    <property type="entry name" value="NA-bd_OB-fold"/>
</dbReference>
<dbReference type="SMART" id="SM00316">
    <property type="entry name" value="S1"/>
    <property type="match status" value="1"/>
</dbReference>
<dbReference type="Pfam" id="PF08529">
    <property type="entry name" value="NusA_N"/>
    <property type="match status" value="1"/>
</dbReference>
<dbReference type="FunFam" id="3.30.300.20:FF:000002">
    <property type="entry name" value="Transcription termination/antitermination protein NusA"/>
    <property type="match status" value="1"/>
</dbReference>
<dbReference type="Gene3D" id="2.40.50.140">
    <property type="entry name" value="Nucleic acid-binding proteins"/>
    <property type="match status" value="1"/>
</dbReference>
<dbReference type="Gene3D" id="3.30.1480.10">
    <property type="entry name" value="NusA, N-terminal domain"/>
    <property type="match status" value="1"/>
</dbReference>
<comment type="subunit">
    <text evidence="7">Monomer. Binds directly to the core enzyme of the DNA-dependent RNA polymerase and to nascent RNA.</text>
</comment>
<evidence type="ECO:0000256" key="7">
    <source>
        <dbReference type="HAMAP-Rule" id="MF_00945"/>
    </source>
</evidence>
<dbReference type="Proteomes" id="UP000263232">
    <property type="component" value="Chromosome"/>
</dbReference>
<dbReference type="InterPro" id="IPR004087">
    <property type="entry name" value="KH_dom"/>
</dbReference>
<dbReference type="FunFam" id="3.30.1480.10:FF:000002">
    <property type="entry name" value="Transcription termination/antitermination protein NusA"/>
    <property type="match status" value="1"/>
</dbReference>
<evidence type="ECO:0000256" key="3">
    <source>
        <dbReference type="ARBA" id="ARBA00022814"/>
    </source>
</evidence>
<proteinExistence type="inferred from homology"/>
<dbReference type="InterPro" id="IPR009019">
    <property type="entry name" value="KH_sf_prok-type"/>
</dbReference>
<dbReference type="Gene3D" id="3.30.300.20">
    <property type="match status" value="2"/>
</dbReference>
<feature type="coiled-coil region" evidence="8">
    <location>
        <begin position="344"/>
        <end position="410"/>
    </location>
</feature>
<dbReference type="OrthoDB" id="9807233at2"/>
<sequence>MSKELVQAMDLLEEEKGISRDVIKEALESALVLAYKKNYDSAQNVEVDFDVEEGTIKVYSVKEVVETNYDSTLEISLDEALKINRAYEIGDKIKFEVTPSDFGRIATQTAKHVILQRLREAEREIVYNEYIQYEDEILTGTVERQDARAVYVNLGNVEAIMPQREQIPGEQFTMDQRIKVYVAKVDKTTRGPQIVVSRAHPDFLRRLFEQEVPEIYDGVVEIMSIAREAGDRSKVAVRSRDANVDPVGTCVGPNGQRVQTIVYELNGENMDIIEYSDDKEVFIRNAMNPAEVVDVIFEEEGSSEAIVVVPEYQLSLAIGKKGQNARLGARLTNCKIDIKSEEAYASYQAKKEAARLEAEALAAKDEASAAVADDIASIEDLEAIPGEGSVEEAIQQADIAENNYDSEDVEEAIGEVEIDGEQTYDELVEEVAYDELAVIDEELTEE</sequence>
<evidence type="ECO:0000313" key="10">
    <source>
        <dbReference type="EMBL" id="AXY25472.1"/>
    </source>
</evidence>
<dbReference type="InterPro" id="IPR015946">
    <property type="entry name" value="KH_dom-like_a/b"/>
</dbReference>
<evidence type="ECO:0000256" key="8">
    <source>
        <dbReference type="SAM" id="Coils"/>
    </source>
</evidence>
<dbReference type="CDD" id="cd22529">
    <property type="entry name" value="KH-II_NusA_rpt2"/>
    <property type="match status" value="1"/>
</dbReference>
<protein>
    <recommendedName>
        <fullName evidence="7">Transcription termination/antitermination protein NusA</fullName>
    </recommendedName>
</protein>
<comment type="similarity">
    <text evidence="7">Belongs to the NusA family.</text>
</comment>
<dbReference type="PROSITE" id="PS50084">
    <property type="entry name" value="KH_TYPE_1"/>
    <property type="match status" value="1"/>
</dbReference>
<dbReference type="CDD" id="cd02134">
    <property type="entry name" value="KH-II_NusA_rpt1"/>
    <property type="match status" value="1"/>
</dbReference>
<comment type="subcellular location">
    <subcellularLocation>
        <location evidence="7">Cytoplasm</location>
    </subcellularLocation>
</comment>
<keyword evidence="4 7" id="KW-0694">RNA-binding</keyword>
<gene>
    <name evidence="7" type="primary">nusA</name>
    <name evidence="10" type="ORF">CL176_05360</name>
</gene>
<dbReference type="HAMAP" id="MF_00945_B">
    <property type="entry name" value="NusA_B"/>
    <property type="match status" value="1"/>
</dbReference>
<keyword evidence="1 7" id="KW-0806">Transcription termination</keyword>
<feature type="domain" description="S1 motif" evidence="9">
    <location>
        <begin position="135"/>
        <end position="199"/>
    </location>
</feature>
<dbReference type="SMART" id="SM00322">
    <property type="entry name" value="KH"/>
    <property type="match status" value="2"/>
</dbReference>
<dbReference type="CDD" id="cd04455">
    <property type="entry name" value="S1_NusA"/>
    <property type="match status" value="1"/>
</dbReference>
<evidence type="ECO:0000256" key="5">
    <source>
        <dbReference type="ARBA" id="ARBA00023015"/>
    </source>
</evidence>
<dbReference type="FunFam" id="2.40.50.140:FF:000058">
    <property type="entry name" value="Transcription termination/antitermination protein NusA"/>
    <property type="match status" value="1"/>
</dbReference>
<dbReference type="KEGG" id="abae:CL176_05360"/>
<dbReference type="GO" id="GO:0005829">
    <property type="term" value="C:cytosol"/>
    <property type="evidence" value="ECO:0007669"/>
    <property type="project" value="TreeGrafter"/>
</dbReference>
<evidence type="ECO:0000259" key="9">
    <source>
        <dbReference type="PROSITE" id="PS50126"/>
    </source>
</evidence>
<dbReference type="GO" id="GO:0003700">
    <property type="term" value="F:DNA-binding transcription factor activity"/>
    <property type="evidence" value="ECO:0007669"/>
    <property type="project" value="InterPro"/>
</dbReference>
<name>A0A347WK65_9LACT</name>
<dbReference type="GO" id="GO:0031564">
    <property type="term" value="P:transcription antitermination"/>
    <property type="evidence" value="ECO:0007669"/>
    <property type="project" value="UniProtKB-UniRule"/>
</dbReference>
<evidence type="ECO:0000256" key="6">
    <source>
        <dbReference type="ARBA" id="ARBA00023163"/>
    </source>
</evidence>
<dbReference type="SUPFAM" id="SSF54814">
    <property type="entry name" value="Prokaryotic type KH domain (KH-domain type II)"/>
    <property type="match status" value="2"/>
</dbReference>
<evidence type="ECO:0000256" key="2">
    <source>
        <dbReference type="ARBA" id="ARBA00022490"/>
    </source>
</evidence>
<keyword evidence="6 7" id="KW-0804">Transcription</keyword>
<dbReference type="GO" id="GO:0003723">
    <property type="term" value="F:RNA binding"/>
    <property type="evidence" value="ECO:0007669"/>
    <property type="project" value="UniProtKB-UniRule"/>
</dbReference>
<dbReference type="Pfam" id="PF13184">
    <property type="entry name" value="KH_NusA_1st"/>
    <property type="match status" value="1"/>
</dbReference>
<dbReference type="GO" id="GO:0006353">
    <property type="term" value="P:DNA-templated transcription termination"/>
    <property type="evidence" value="ECO:0007669"/>
    <property type="project" value="UniProtKB-UniRule"/>
</dbReference>
<dbReference type="InterPro" id="IPR013735">
    <property type="entry name" value="TF_NusA_N"/>
</dbReference>
<dbReference type="InterPro" id="IPR010213">
    <property type="entry name" value="TF_NusA"/>
</dbReference>
<dbReference type="InterPro" id="IPR058582">
    <property type="entry name" value="KH_NusA_2nd"/>
</dbReference>
<keyword evidence="5 7" id="KW-0805">Transcription regulation</keyword>
<dbReference type="AlphaFoldDB" id="A0A347WK65"/>
<dbReference type="InterPro" id="IPR025249">
    <property type="entry name" value="TF_NusA_KH_1st"/>
</dbReference>
<dbReference type="Pfam" id="PF26594">
    <property type="entry name" value="KH_NusA_2nd"/>
    <property type="match status" value="1"/>
</dbReference>
<dbReference type="RefSeq" id="WP_118990383.1">
    <property type="nucleotide sequence ID" value="NZ_CP023434.1"/>
</dbReference>
<dbReference type="FunFam" id="3.30.300.20:FF:000005">
    <property type="entry name" value="Transcription termination/antitermination protein NusA"/>
    <property type="match status" value="1"/>
</dbReference>
<organism evidence="10 11">
    <name type="scientific">Suicoccus acidiformans</name>
    <dbReference type="NCBI Taxonomy" id="2036206"/>
    <lineage>
        <taxon>Bacteria</taxon>
        <taxon>Bacillati</taxon>
        <taxon>Bacillota</taxon>
        <taxon>Bacilli</taxon>
        <taxon>Lactobacillales</taxon>
        <taxon>Aerococcaceae</taxon>
        <taxon>Suicoccus</taxon>
    </lineage>
</organism>
<dbReference type="NCBIfam" id="TIGR01953">
    <property type="entry name" value="NusA"/>
    <property type="match status" value="1"/>
</dbReference>
<dbReference type="InterPro" id="IPR030842">
    <property type="entry name" value="TF_NusA_bacterial"/>
</dbReference>
<dbReference type="InterPro" id="IPR036555">
    <property type="entry name" value="NusA_N_sf"/>
</dbReference>